<keyword evidence="1" id="KW-0812">Transmembrane</keyword>
<keyword evidence="1" id="KW-0472">Membrane</keyword>
<dbReference type="AlphaFoldDB" id="A0A918KK56"/>
<sequence length="71" mass="7847">MSHSEDLILSFVALAICGGLVALGFRQNFKEKTEFRSVRPPWMIIALAAISVGFMIVVHIANLFGLETGRR</sequence>
<keyword evidence="3" id="KW-1185">Reference proteome</keyword>
<evidence type="ECO:0000256" key="1">
    <source>
        <dbReference type="SAM" id="Phobius"/>
    </source>
</evidence>
<dbReference type="EMBL" id="BMYV01000001">
    <property type="protein sequence ID" value="GGX66060.1"/>
    <property type="molecule type" value="Genomic_DNA"/>
</dbReference>
<name>A0A918KK56_9PROT</name>
<dbReference type="RefSeq" id="WP_189583620.1">
    <property type="nucleotide sequence ID" value="NZ_BMYV01000001.1"/>
</dbReference>
<dbReference type="Proteomes" id="UP000600865">
    <property type="component" value="Unassembled WGS sequence"/>
</dbReference>
<evidence type="ECO:0000313" key="3">
    <source>
        <dbReference type="Proteomes" id="UP000600865"/>
    </source>
</evidence>
<protein>
    <submittedName>
        <fullName evidence="2">Uncharacterized protein</fullName>
    </submittedName>
</protein>
<keyword evidence="1" id="KW-1133">Transmembrane helix</keyword>
<organism evidence="2 3">
    <name type="scientific">Litorimonas cladophorae</name>
    <dbReference type="NCBI Taxonomy" id="1220491"/>
    <lineage>
        <taxon>Bacteria</taxon>
        <taxon>Pseudomonadati</taxon>
        <taxon>Pseudomonadota</taxon>
        <taxon>Alphaproteobacteria</taxon>
        <taxon>Maricaulales</taxon>
        <taxon>Robiginitomaculaceae</taxon>
    </lineage>
</organism>
<gene>
    <name evidence="2" type="ORF">GCM10011309_15460</name>
</gene>
<evidence type="ECO:0000313" key="2">
    <source>
        <dbReference type="EMBL" id="GGX66060.1"/>
    </source>
</evidence>
<proteinExistence type="predicted"/>
<reference evidence="2 3" key="1">
    <citation type="journal article" date="2014" name="Int. J. Syst. Evol. Microbiol.">
        <title>Complete genome sequence of Corynebacterium casei LMG S-19264T (=DSM 44701T), isolated from a smear-ripened cheese.</title>
        <authorList>
            <consortium name="US DOE Joint Genome Institute (JGI-PGF)"/>
            <person name="Walter F."/>
            <person name="Albersmeier A."/>
            <person name="Kalinowski J."/>
            <person name="Ruckert C."/>
        </authorList>
    </citation>
    <scope>NUCLEOTIDE SEQUENCE [LARGE SCALE GENOMIC DNA]</scope>
    <source>
        <strain evidence="2 3">KCTC 23968</strain>
    </source>
</reference>
<feature type="transmembrane region" description="Helical" evidence="1">
    <location>
        <begin position="42"/>
        <end position="66"/>
    </location>
</feature>
<comment type="caution">
    <text evidence="2">The sequence shown here is derived from an EMBL/GenBank/DDBJ whole genome shotgun (WGS) entry which is preliminary data.</text>
</comment>
<accession>A0A918KK56</accession>